<proteinExistence type="predicted"/>
<accession>A0A7X0JHR3</accession>
<keyword evidence="1" id="KW-0472">Membrane</keyword>
<keyword evidence="3" id="KW-1185">Reference proteome</keyword>
<dbReference type="AlphaFoldDB" id="A0A7X0JHR3"/>
<dbReference type="EMBL" id="JACHBU010000001">
    <property type="protein sequence ID" value="MBB6506947.1"/>
    <property type="molecule type" value="Genomic_DNA"/>
</dbReference>
<sequence length="88" mass="9490">MSDPFDFGKEERKLLLVHNERTKLRANALDRLSSASVAAGFIAPIASMSNNGVTFGISVSIVASTTAWIFTALVLHFAAQLMLGKLRP</sequence>
<reference evidence="2 3" key="1">
    <citation type="submission" date="2020-08" db="EMBL/GenBank/DDBJ databases">
        <title>The Agave Microbiome: Exploring the role of microbial communities in plant adaptations to desert environments.</title>
        <authorList>
            <person name="Partida-Martinez L.P."/>
        </authorList>
    </citation>
    <scope>NUCLEOTIDE SEQUENCE [LARGE SCALE GENOMIC DNA]</scope>
    <source>
        <strain evidence="2 3">AS3.12</strain>
    </source>
</reference>
<evidence type="ECO:0000313" key="3">
    <source>
        <dbReference type="Proteomes" id="UP000585437"/>
    </source>
</evidence>
<keyword evidence="1" id="KW-0812">Transmembrane</keyword>
<gene>
    <name evidence="2" type="ORF">F4695_000266</name>
</gene>
<evidence type="ECO:0008006" key="4">
    <source>
        <dbReference type="Google" id="ProtNLM"/>
    </source>
</evidence>
<keyword evidence="1" id="KW-1133">Transmembrane helix</keyword>
<evidence type="ECO:0000313" key="2">
    <source>
        <dbReference type="EMBL" id="MBB6506947.1"/>
    </source>
</evidence>
<name>A0A7X0JHR3_9HYPH</name>
<organism evidence="2 3">
    <name type="scientific">Rhizobium soli</name>
    <dbReference type="NCBI Taxonomy" id="424798"/>
    <lineage>
        <taxon>Bacteria</taxon>
        <taxon>Pseudomonadati</taxon>
        <taxon>Pseudomonadota</taxon>
        <taxon>Alphaproteobacteria</taxon>
        <taxon>Hyphomicrobiales</taxon>
        <taxon>Rhizobiaceae</taxon>
        <taxon>Rhizobium/Agrobacterium group</taxon>
        <taxon>Rhizobium</taxon>
    </lineage>
</organism>
<comment type="caution">
    <text evidence="2">The sequence shown here is derived from an EMBL/GenBank/DDBJ whole genome shotgun (WGS) entry which is preliminary data.</text>
</comment>
<evidence type="ECO:0000256" key="1">
    <source>
        <dbReference type="SAM" id="Phobius"/>
    </source>
</evidence>
<feature type="transmembrane region" description="Helical" evidence="1">
    <location>
        <begin position="53"/>
        <end position="79"/>
    </location>
</feature>
<dbReference type="RefSeq" id="WP_092660619.1">
    <property type="nucleotide sequence ID" value="NZ_JACHBU010000001.1"/>
</dbReference>
<protein>
    <recommendedName>
        <fullName evidence="4">Amino acid transporter</fullName>
    </recommendedName>
</protein>
<dbReference type="Proteomes" id="UP000585437">
    <property type="component" value="Unassembled WGS sequence"/>
</dbReference>